<dbReference type="EMBL" id="LT552047">
    <property type="protein sequence ID" value="SAL97921.1"/>
    <property type="molecule type" value="Genomic_DNA"/>
</dbReference>
<protein>
    <recommendedName>
        <fullName evidence="2">Nitrogen regulatory protein areA GATA-like domain-containing protein</fullName>
    </recommendedName>
</protein>
<dbReference type="STRING" id="4829.A0A168M469"/>
<feature type="region of interest" description="Disordered" evidence="1">
    <location>
        <begin position="104"/>
        <end position="145"/>
    </location>
</feature>
<feature type="region of interest" description="Disordered" evidence="1">
    <location>
        <begin position="72"/>
        <end position="92"/>
    </location>
</feature>
<evidence type="ECO:0000256" key="1">
    <source>
        <dbReference type="SAM" id="MobiDB-lite"/>
    </source>
</evidence>
<name>A0A168M469_ABSGL</name>
<dbReference type="AlphaFoldDB" id="A0A168M469"/>
<feature type="domain" description="Nitrogen regulatory protein areA GATA-like" evidence="2">
    <location>
        <begin position="26"/>
        <end position="51"/>
    </location>
</feature>
<feature type="compositionally biased region" description="Low complexity" evidence="1">
    <location>
        <begin position="72"/>
        <end position="86"/>
    </location>
</feature>
<sequence>MYGPHFSALTTVEPEPMTTDALFSAWAVYSKNKNSMGNAKRLENLSWRLWYHESFQQQHHHQQQVTPILSKPVPSSAIPSSLSSHSTFGPQTPLELIHHHHHHYPAEPQRQEDDTQHTQSRRAHKFYVDESDQENDDEDEQDESMWSTLHDDHYLEEAYQQPNPTPCLPPQGLPDKALPSPLPALTNHKPSCSLLSRLIQSSPQPPLSTINHQSAPYDLLPPQLQSCVDWEKAQNSIPYRLGYSLELPDEDIIW</sequence>
<dbReference type="OrthoDB" id="515401at2759"/>
<proteinExistence type="predicted"/>
<dbReference type="Proteomes" id="UP000078561">
    <property type="component" value="Unassembled WGS sequence"/>
</dbReference>
<evidence type="ECO:0000259" key="2">
    <source>
        <dbReference type="Pfam" id="PF08550"/>
    </source>
</evidence>
<keyword evidence="4" id="KW-1185">Reference proteome</keyword>
<evidence type="ECO:0000313" key="3">
    <source>
        <dbReference type="EMBL" id="SAL97921.1"/>
    </source>
</evidence>
<feature type="compositionally biased region" description="Pro residues" evidence="1">
    <location>
        <begin position="163"/>
        <end position="172"/>
    </location>
</feature>
<gene>
    <name evidence="3" type="primary">ABSGL_03448.1 scaffold 4609</name>
</gene>
<reference evidence="3" key="1">
    <citation type="submission" date="2016-04" db="EMBL/GenBank/DDBJ databases">
        <authorList>
            <person name="Evans L.H."/>
            <person name="Alamgir A."/>
            <person name="Owens N."/>
            <person name="Weber N.D."/>
            <person name="Virtaneva K."/>
            <person name="Barbian K."/>
            <person name="Babar A."/>
            <person name="Rosenke K."/>
        </authorList>
    </citation>
    <scope>NUCLEOTIDE SEQUENCE [LARGE SCALE GENOMIC DNA]</scope>
    <source>
        <strain evidence="3">CBS 101.48</strain>
    </source>
</reference>
<dbReference type="InParanoid" id="A0A168M469"/>
<dbReference type="Pfam" id="PF08550">
    <property type="entry name" value="GATA_AreA"/>
    <property type="match status" value="1"/>
</dbReference>
<dbReference type="InterPro" id="IPR013860">
    <property type="entry name" value="AreA_GATA"/>
</dbReference>
<organism evidence="3">
    <name type="scientific">Absidia glauca</name>
    <name type="common">Pin mould</name>
    <dbReference type="NCBI Taxonomy" id="4829"/>
    <lineage>
        <taxon>Eukaryota</taxon>
        <taxon>Fungi</taxon>
        <taxon>Fungi incertae sedis</taxon>
        <taxon>Mucoromycota</taxon>
        <taxon>Mucoromycotina</taxon>
        <taxon>Mucoromycetes</taxon>
        <taxon>Mucorales</taxon>
        <taxon>Cunninghamellaceae</taxon>
        <taxon>Absidia</taxon>
    </lineage>
</organism>
<evidence type="ECO:0000313" key="4">
    <source>
        <dbReference type="Proteomes" id="UP000078561"/>
    </source>
</evidence>
<feature type="region of interest" description="Disordered" evidence="1">
    <location>
        <begin position="159"/>
        <end position="185"/>
    </location>
</feature>
<accession>A0A168M469</accession>
<feature type="compositionally biased region" description="Acidic residues" evidence="1">
    <location>
        <begin position="129"/>
        <end position="143"/>
    </location>
</feature>